<dbReference type="Pfam" id="PF01535">
    <property type="entry name" value="PPR"/>
    <property type="match status" value="4"/>
</dbReference>
<comment type="caution">
    <text evidence="4">The sequence shown here is derived from an EMBL/GenBank/DDBJ whole genome shotgun (WGS) entry which is preliminary data.</text>
</comment>
<dbReference type="FunFam" id="1.25.40.10:FF:000090">
    <property type="entry name" value="Pentatricopeptide repeat-containing protein, chloroplastic"/>
    <property type="match status" value="1"/>
</dbReference>
<evidence type="ECO:0000313" key="5">
    <source>
        <dbReference type="Proteomes" id="UP000636800"/>
    </source>
</evidence>
<dbReference type="FunFam" id="1.25.40.10:FF:000196">
    <property type="entry name" value="Pentatricopeptide repeat-containing protein At4g14850"/>
    <property type="match status" value="1"/>
</dbReference>
<gene>
    <name evidence="4" type="ORF">HPP92_011433</name>
</gene>
<dbReference type="NCBIfam" id="TIGR00756">
    <property type="entry name" value="PPR"/>
    <property type="match status" value="4"/>
</dbReference>
<dbReference type="Gene3D" id="1.25.40.10">
    <property type="entry name" value="Tetratricopeptide repeat domain"/>
    <property type="match status" value="6"/>
</dbReference>
<dbReference type="InterPro" id="IPR046848">
    <property type="entry name" value="E_motif"/>
</dbReference>
<keyword evidence="1" id="KW-0677">Repeat</keyword>
<dbReference type="EMBL" id="JADCNL010000005">
    <property type="protein sequence ID" value="KAG0480575.1"/>
    <property type="molecule type" value="Genomic_DNA"/>
</dbReference>
<protein>
    <recommendedName>
        <fullName evidence="6">Pentatricopeptide repeat-containing protein</fullName>
    </recommendedName>
</protein>
<proteinExistence type="inferred from homology"/>
<feature type="repeat" description="PPR" evidence="3">
    <location>
        <begin position="235"/>
        <end position="269"/>
    </location>
</feature>
<feature type="repeat" description="PPR" evidence="3">
    <location>
        <begin position="33"/>
        <end position="67"/>
    </location>
</feature>
<evidence type="ECO:0000256" key="2">
    <source>
        <dbReference type="ARBA" id="ARBA00061659"/>
    </source>
</evidence>
<dbReference type="InterPro" id="IPR011990">
    <property type="entry name" value="TPR-like_helical_dom_sf"/>
</dbReference>
<evidence type="ECO:0000256" key="3">
    <source>
        <dbReference type="PROSITE-ProRule" id="PRU00708"/>
    </source>
</evidence>
<dbReference type="OrthoDB" id="630188at2759"/>
<feature type="repeat" description="PPR" evidence="3">
    <location>
        <begin position="437"/>
        <end position="471"/>
    </location>
</feature>
<sequence>MDVSIVNSLITMYSRTDRLPNAEDLFEWSSSQDIVTWNSLINGYAYNGEGDAGLLLVQRLLSSGIAMNESTFLSLISCSANICVLKNAKKAHGLILKLREGFEEWADNAILSMYCRTRSVGDASAIFLASKPKDALSSNMMMGFYRSCGYYEESISLFQMVHSQGFEIDEMMLSSVISSCSRLGLLGFGCQIYGYVIKWGFDKIPHLKNSILELYSQCGRMDEMESIFEESEAIDVFPWNMMLMGFANAELFDKSIGIWHEMIKFNIKLNEFSYSALLHACSYAENLMIGEHIHSVILKMGLTFDTTLMNSLLSMYSNCRQMAKAHLAFEDISSPDSISWNAMISGYIKNELPKECIEVYIRMGRNGVETNELTYASIFTSCSLLTELKLGLQLHVHTIKRAFELDLSVSNSLISMYAKCGNIEDSSQIFCRIQNPDLITWNSMINAYARHGLGKEAIAVFEEMSYCKEPPNGATFVGILSSCSRAGLVSEACYHFNIMQEVYGIVPSEDHCVCIVDTLCRAGKLLEAKTFIENMSIKKGSLVWKILLSFCRVNGDAKLGEVAAKKIIDLEPWDSAPYILLSDLHASQGNKAEKAHMRRLMENRGLKKEAGCSWIFS</sequence>
<dbReference type="PANTHER" id="PTHR24015">
    <property type="entry name" value="OS07G0578800 PROTEIN-RELATED"/>
    <property type="match status" value="1"/>
</dbReference>
<accession>A0A835QVP2</accession>
<dbReference type="PANTHER" id="PTHR24015:SF548">
    <property type="entry name" value="OS08G0340900 PROTEIN"/>
    <property type="match status" value="1"/>
</dbReference>
<dbReference type="PROSITE" id="PS51375">
    <property type="entry name" value="PPR"/>
    <property type="match status" value="4"/>
</dbReference>
<reference evidence="4 5" key="1">
    <citation type="journal article" date="2020" name="Nat. Food">
        <title>A phased Vanilla planifolia genome enables genetic improvement of flavour and production.</title>
        <authorList>
            <person name="Hasing T."/>
            <person name="Tang H."/>
            <person name="Brym M."/>
            <person name="Khazi F."/>
            <person name="Huang T."/>
            <person name="Chambers A.H."/>
        </authorList>
    </citation>
    <scope>NUCLEOTIDE SEQUENCE [LARGE SCALE GENOMIC DNA]</scope>
    <source>
        <tissue evidence="4">Leaf</tissue>
    </source>
</reference>
<dbReference type="GO" id="GO:0003723">
    <property type="term" value="F:RNA binding"/>
    <property type="evidence" value="ECO:0007669"/>
    <property type="project" value="InterPro"/>
</dbReference>
<feature type="repeat" description="PPR" evidence="3">
    <location>
        <begin position="336"/>
        <end position="370"/>
    </location>
</feature>
<dbReference type="GO" id="GO:0009451">
    <property type="term" value="P:RNA modification"/>
    <property type="evidence" value="ECO:0007669"/>
    <property type="project" value="InterPro"/>
</dbReference>
<dbReference type="AlphaFoldDB" id="A0A835QVP2"/>
<dbReference type="Pfam" id="PF13041">
    <property type="entry name" value="PPR_2"/>
    <property type="match status" value="3"/>
</dbReference>
<dbReference type="Pfam" id="PF20431">
    <property type="entry name" value="E_motif"/>
    <property type="match status" value="1"/>
</dbReference>
<name>A0A835QVP2_VANPL</name>
<evidence type="ECO:0000256" key="1">
    <source>
        <dbReference type="ARBA" id="ARBA00022737"/>
    </source>
</evidence>
<organism evidence="4 5">
    <name type="scientific">Vanilla planifolia</name>
    <name type="common">Vanilla</name>
    <dbReference type="NCBI Taxonomy" id="51239"/>
    <lineage>
        <taxon>Eukaryota</taxon>
        <taxon>Viridiplantae</taxon>
        <taxon>Streptophyta</taxon>
        <taxon>Embryophyta</taxon>
        <taxon>Tracheophyta</taxon>
        <taxon>Spermatophyta</taxon>
        <taxon>Magnoliopsida</taxon>
        <taxon>Liliopsida</taxon>
        <taxon>Asparagales</taxon>
        <taxon>Orchidaceae</taxon>
        <taxon>Vanilloideae</taxon>
        <taxon>Vanilleae</taxon>
        <taxon>Vanilla</taxon>
    </lineage>
</organism>
<dbReference type="InterPro" id="IPR046960">
    <property type="entry name" value="PPR_At4g14850-like_plant"/>
</dbReference>
<comment type="similarity">
    <text evidence="2">Belongs to the PPR family. PCMP-E subfamily.</text>
</comment>
<dbReference type="InterPro" id="IPR002885">
    <property type="entry name" value="PPR_rpt"/>
</dbReference>
<evidence type="ECO:0008006" key="6">
    <source>
        <dbReference type="Google" id="ProtNLM"/>
    </source>
</evidence>
<dbReference type="Proteomes" id="UP000636800">
    <property type="component" value="Chromosome 5"/>
</dbReference>
<evidence type="ECO:0000313" key="4">
    <source>
        <dbReference type="EMBL" id="KAG0480575.1"/>
    </source>
</evidence>
<keyword evidence="5" id="KW-1185">Reference proteome</keyword>